<proteinExistence type="predicted"/>
<reference evidence="1 2" key="1">
    <citation type="journal article" date="2014" name="Int. J. Syst. Evol. Microbiol.">
        <title>Complete genome sequence of Corynebacterium casei LMG S-19264T (=DSM 44701T), isolated from a smear-ripened cheese.</title>
        <authorList>
            <consortium name="US DOE Joint Genome Institute (JGI-PGF)"/>
            <person name="Walter F."/>
            <person name="Albersmeier A."/>
            <person name="Kalinowski J."/>
            <person name="Ruckert C."/>
        </authorList>
    </citation>
    <scope>NUCLEOTIDE SEQUENCE [LARGE SCALE GENOMIC DNA]</scope>
    <source>
        <strain evidence="1 2">NBRC 112785</strain>
    </source>
</reference>
<organism evidence="1 2">
    <name type="scientific">Paraferrimonas haliotis</name>
    <dbReference type="NCBI Taxonomy" id="2013866"/>
    <lineage>
        <taxon>Bacteria</taxon>
        <taxon>Pseudomonadati</taxon>
        <taxon>Pseudomonadota</taxon>
        <taxon>Gammaproteobacteria</taxon>
        <taxon>Alteromonadales</taxon>
        <taxon>Ferrimonadaceae</taxon>
        <taxon>Paraferrimonas</taxon>
    </lineage>
</organism>
<dbReference type="PANTHER" id="PTHR43235">
    <property type="entry name" value="GLUTAMINE AMIDOTRANSFERASE PB2B2.05-RELATED"/>
    <property type="match status" value="1"/>
</dbReference>
<evidence type="ECO:0000313" key="1">
    <source>
        <dbReference type="EMBL" id="GLS84030.1"/>
    </source>
</evidence>
<dbReference type="CDD" id="cd01745">
    <property type="entry name" value="GATase1_2"/>
    <property type="match status" value="1"/>
</dbReference>
<dbReference type="RefSeq" id="WP_095498483.1">
    <property type="nucleotide sequence ID" value="NZ_BSPO01000003.1"/>
</dbReference>
<dbReference type="InterPro" id="IPR044668">
    <property type="entry name" value="PuuD-like"/>
</dbReference>
<dbReference type="GO" id="GO:0016811">
    <property type="term" value="F:hydrolase activity, acting on carbon-nitrogen (but not peptide) bonds, in linear amides"/>
    <property type="evidence" value="ECO:0007669"/>
    <property type="project" value="InterPro"/>
</dbReference>
<comment type="caution">
    <text evidence="1">The sequence shown here is derived from an EMBL/GenBank/DDBJ whole genome shotgun (WGS) entry which is preliminary data.</text>
</comment>
<dbReference type="AlphaFoldDB" id="A0AA37TRQ6"/>
<dbReference type="Gene3D" id="3.40.50.880">
    <property type="match status" value="1"/>
</dbReference>
<gene>
    <name evidence="1" type="ORF">GCM10007894_20070</name>
</gene>
<dbReference type="EMBL" id="BSPO01000003">
    <property type="protein sequence ID" value="GLS84030.1"/>
    <property type="molecule type" value="Genomic_DNA"/>
</dbReference>
<dbReference type="GO" id="GO:0005829">
    <property type="term" value="C:cytosol"/>
    <property type="evidence" value="ECO:0007669"/>
    <property type="project" value="TreeGrafter"/>
</dbReference>
<dbReference type="PANTHER" id="PTHR43235:SF1">
    <property type="entry name" value="GLUTAMINE AMIDOTRANSFERASE PB2B2.05-RELATED"/>
    <property type="match status" value="1"/>
</dbReference>
<dbReference type="Proteomes" id="UP001157439">
    <property type="component" value="Unassembled WGS sequence"/>
</dbReference>
<accession>A0AA37TRQ6</accession>
<dbReference type="SUPFAM" id="SSF52317">
    <property type="entry name" value="Class I glutamine amidotransferase-like"/>
    <property type="match status" value="1"/>
</dbReference>
<dbReference type="InterPro" id="IPR011697">
    <property type="entry name" value="Peptidase_C26"/>
</dbReference>
<name>A0AA37TRQ6_9GAMM</name>
<protein>
    <submittedName>
        <fullName evidence="1">Glutamine amidotransferase</fullName>
    </submittedName>
</protein>
<keyword evidence="2" id="KW-1185">Reference proteome</keyword>
<keyword evidence="1" id="KW-0315">Glutamine amidotransferase</keyword>
<dbReference type="Pfam" id="PF07722">
    <property type="entry name" value="Peptidase_C26"/>
    <property type="match status" value="1"/>
</dbReference>
<evidence type="ECO:0000313" key="2">
    <source>
        <dbReference type="Proteomes" id="UP001157439"/>
    </source>
</evidence>
<sequence length="210" mass="23032">MKRIGITQRVDVVSSYAERRDALDQNWYELVLEVGAVPVPLPNLAPEQVPALMQALDLDGVILSGGNSLGYLDDTASDYAPERDAFETALIDYALADDLPLVGVCRGLQIINHCLGGHLEPVQHHVAVEHSLTTISGGDYQLPERVNSYHAYGIPATGLGQGLRALATDEQGNIEAFEHQDKPVFGMMWHPERGKPFSEININLLKRILL</sequence>
<dbReference type="PROSITE" id="PS51273">
    <property type="entry name" value="GATASE_TYPE_1"/>
    <property type="match status" value="1"/>
</dbReference>
<dbReference type="InterPro" id="IPR029062">
    <property type="entry name" value="Class_I_gatase-like"/>
</dbReference>